<sequence length="499" mass="54723">MEKEPQLLFPTGVFAPQRIVDERAVKVLLAATRRALGTLRPSDVLHAAVASGDPALLSVLDLALSEGAGPQNVLDTIDAYNPPPQGPENHHFDGTPRCFTPEAMAALHTFAVHDAHEALVGTVDRPLTHTSGEQRPPGGSSGLAVNAKPILLEVDRDGRRERQELVPAHVSLPFKTNPSFLHPGKPVVEFRLFQKSRPIQVITVRVQGLAQRGTPIRLEVTMRENSAITVRGSIGEEAGFDTLVEVPPPRTMPGQDEVEALSAKFDEVVAYVPSGPQNVARTRWTLALRAFGEARERGDTQQAVHEFEELEELVAGLSRPTVSLEPPKHDYDTLVREVRELIAHLSEYGTAPGKPFSTDEVTRTLEAHRVQGERAYQEGNQRAYGEAVIRLRSLESYLQGLLPSHRGHDLTPEDQARGMTAAVLQTASGLVMSARALVDRAAERELREIRQQAEQLAPRIATDPHSAIQGANQLIARLRQIETRLQDRPEDDTDAVPLV</sequence>
<keyword evidence="3" id="KW-1185">Reference proteome</keyword>
<name>A0ABT6ZZQ4_9ACTN</name>
<gene>
    <name evidence="2" type="ORF">NMN56_021850</name>
</gene>
<proteinExistence type="predicted"/>
<comment type="caution">
    <text evidence="2">The sequence shown here is derived from an EMBL/GenBank/DDBJ whole genome shotgun (WGS) entry which is preliminary data.</text>
</comment>
<feature type="region of interest" description="Disordered" evidence="1">
    <location>
        <begin position="127"/>
        <end position="147"/>
    </location>
</feature>
<accession>A0ABT6ZZQ4</accession>
<evidence type="ECO:0000313" key="3">
    <source>
        <dbReference type="Proteomes" id="UP001214441"/>
    </source>
</evidence>
<reference evidence="2 3" key="1">
    <citation type="submission" date="2023-05" db="EMBL/GenBank/DDBJ databases">
        <title>Streptantibioticus silvisoli sp. nov., acidotolerant actinomycetes 1 from pine litter.</title>
        <authorList>
            <person name="Swiecimska M."/>
            <person name="Golinska P."/>
            <person name="Sangal V."/>
            <person name="Wachnowicz B."/>
            <person name="Goodfellow M."/>
        </authorList>
    </citation>
    <scope>NUCLEOTIDE SEQUENCE [LARGE SCALE GENOMIC DNA]</scope>
    <source>
        <strain evidence="2 3">DSM 42109</strain>
    </source>
</reference>
<organism evidence="2 3">
    <name type="scientific">Streptomyces iconiensis</name>
    <dbReference type="NCBI Taxonomy" id="1384038"/>
    <lineage>
        <taxon>Bacteria</taxon>
        <taxon>Bacillati</taxon>
        <taxon>Actinomycetota</taxon>
        <taxon>Actinomycetes</taxon>
        <taxon>Kitasatosporales</taxon>
        <taxon>Streptomycetaceae</taxon>
        <taxon>Streptomyces</taxon>
    </lineage>
</organism>
<dbReference type="RefSeq" id="WP_274042078.1">
    <property type="nucleotide sequence ID" value="NZ_JANCPR020000021.1"/>
</dbReference>
<evidence type="ECO:0000313" key="2">
    <source>
        <dbReference type="EMBL" id="MDJ1134558.1"/>
    </source>
</evidence>
<dbReference type="Proteomes" id="UP001214441">
    <property type="component" value="Unassembled WGS sequence"/>
</dbReference>
<protein>
    <submittedName>
        <fullName evidence="2">Uncharacterized protein</fullName>
    </submittedName>
</protein>
<dbReference type="EMBL" id="JANCPR020000021">
    <property type="protein sequence ID" value="MDJ1134558.1"/>
    <property type="molecule type" value="Genomic_DNA"/>
</dbReference>
<evidence type="ECO:0000256" key="1">
    <source>
        <dbReference type="SAM" id="MobiDB-lite"/>
    </source>
</evidence>